<dbReference type="InterPro" id="IPR003609">
    <property type="entry name" value="Pan_app"/>
</dbReference>
<organism evidence="3">
    <name type="scientific">viral metagenome</name>
    <dbReference type="NCBI Taxonomy" id="1070528"/>
    <lineage>
        <taxon>unclassified sequences</taxon>
        <taxon>metagenomes</taxon>
        <taxon>organismal metagenomes</taxon>
    </lineage>
</organism>
<feature type="transmembrane region" description="Helical" evidence="1">
    <location>
        <begin position="235"/>
        <end position="252"/>
    </location>
</feature>
<protein>
    <recommendedName>
        <fullName evidence="2">Apple domain-containing protein</fullName>
    </recommendedName>
</protein>
<sequence>MAQQSGILTLENLQKEYDNTMILYIQAQENYNSALNSVDKKKYITIPGQTYWGTGAIQQQTDSSINDCTALCSNDVNCNGATFDSKDNTCWTRTGVSSLTTGTTTQTAIISDVTNAALNLQSLNDKLLLLNKQITDFKFENENTTPLEQTKINTTINENSTDMKDQYDILLSDRKKIKDILDEYFKISADKQNMEIYNTQNRIYYGLWGYLAFIFIIIVVKMVIYPELNIKWSSFIFYTILFAVLLLLVHFLKSVNIFFIFILIILIASVIMSFFN</sequence>
<feature type="transmembrane region" description="Helical" evidence="1">
    <location>
        <begin position="203"/>
        <end position="223"/>
    </location>
</feature>
<keyword evidence="1" id="KW-0472">Membrane</keyword>
<accession>A0A6C0DG49</accession>
<evidence type="ECO:0000313" key="3">
    <source>
        <dbReference type="EMBL" id="QHT14929.1"/>
    </source>
</evidence>
<keyword evidence="1" id="KW-1133">Transmembrane helix</keyword>
<dbReference type="AlphaFoldDB" id="A0A6C0DG49"/>
<keyword evidence="1" id="KW-0812">Transmembrane</keyword>
<feature type="domain" description="Apple" evidence="2">
    <location>
        <begin position="45"/>
        <end position="97"/>
    </location>
</feature>
<evidence type="ECO:0000256" key="1">
    <source>
        <dbReference type="SAM" id="Phobius"/>
    </source>
</evidence>
<proteinExistence type="predicted"/>
<dbReference type="EMBL" id="MN739598">
    <property type="protein sequence ID" value="QHT14929.1"/>
    <property type="molecule type" value="Genomic_DNA"/>
</dbReference>
<name>A0A6C0DG49_9ZZZZ</name>
<dbReference type="Pfam" id="PF00024">
    <property type="entry name" value="PAN_1"/>
    <property type="match status" value="1"/>
</dbReference>
<dbReference type="SUPFAM" id="SSF57414">
    <property type="entry name" value="Hairpin loop containing domain-like"/>
    <property type="match status" value="1"/>
</dbReference>
<reference evidence="3" key="1">
    <citation type="journal article" date="2020" name="Nature">
        <title>Giant virus diversity and host interactions through global metagenomics.</title>
        <authorList>
            <person name="Schulz F."/>
            <person name="Roux S."/>
            <person name="Paez-Espino D."/>
            <person name="Jungbluth S."/>
            <person name="Walsh D.A."/>
            <person name="Denef V.J."/>
            <person name="McMahon K.D."/>
            <person name="Konstantinidis K.T."/>
            <person name="Eloe-Fadrosh E.A."/>
            <person name="Kyrpides N.C."/>
            <person name="Woyke T."/>
        </authorList>
    </citation>
    <scope>NUCLEOTIDE SEQUENCE</scope>
    <source>
        <strain evidence="3">GVMAG-M-3300023174-144</strain>
    </source>
</reference>
<feature type="transmembrane region" description="Helical" evidence="1">
    <location>
        <begin position="258"/>
        <end position="275"/>
    </location>
</feature>
<evidence type="ECO:0000259" key="2">
    <source>
        <dbReference type="Pfam" id="PF00024"/>
    </source>
</evidence>
<dbReference type="Gene3D" id="3.50.4.10">
    <property type="entry name" value="Hepatocyte Growth Factor"/>
    <property type="match status" value="1"/>
</dbReference>